<evidence type="ECO:0000313" key="4">
    <source>
        <dbReference type="EMBL" id="KAJ6635459.1"/>
    </source>
</evidence>
<name>A0A9Q0MR54_9DIPT</name>
<comment type="caution">
    <text evidence="4">The sequence shown here is derived from an EMBL/GenBank/DDBJ whole genome shotgun (WGS) entry which is preliminary data.</text>
</comment>
<dbReference type="Gene3D" id="3.60.20.30">
    <property type="entry name" value="(Glycosyl)asparaginase"/>
    <property type="match status" value="1"/>
</dbReference>
<sequence length="258" mass="27388">MAGFVAVHSGAGNCLDDTKYKRVCKEACERATTILKSGGSTLDACEAAIVCLENSGNTNAGFGSNLTWDKQIECEASIMDGTTLNYGACTNVSNVQNPISLARVLCERQSKLLALQRIPPMVLSGEGASKYAKEMNLSIVEPNELVSRKAVKCYEHYRNNVEQYENLCNIKIAPMDTVGAICVDLDGNCVSGCSSGGLILKISGRVGQAATYGAGCWAISKSDAVAATCTTGNGEYLMKTLLAKEIVDDLLRCECPVT</sequence>
<organism evidence="4 5">
    <name type="scientific">Pseudolycoriella hygida</name>
    <dbReference type="NCBI Taxonomy" id="35572"/>
    <lineage>
        <taxon>Eukaryota</taxon>
        <taxon>Metazoa</taxon>
        <taxon>Ecdysozoa</taxon>
        <taxon>Arthropoda</taxon>
        <taxon>Hexapoda</taxon>
        <taxon>Insecta</taxon>
        <taxon>Pterygota</taxon>
        <taxon>Neoptera</taxon>
        <taxon>Endopterygota</taxon>
        <taxon>Diptera</taxon>
        <taxon>Nematocera</taxon>
        <taxon>Sciaroidea</taxon>
        <taxon>Sciaridae</taxon>
        <taxon>Pseudolycoriella</taxon>
    </lineage>
</organism>
<feature type="non-terminal residue" evidence="4">
    <location>
        <position position="1"/>
    </location>
</feature>
<dbReference type="GO" id="GO:0051604">
    <property type="term" value="P:protein maturation"/>
    <property type="evidence" value="ECO:0007669"/>
    <property type="project" value="TreeGrafter"/>
</dbReference>
<feature type="active site" description="Nucleophile" evidence="2">
    <location>
        <position position="177"/>
    </location>
</feature>
<dbReference type="Proteomes" id="UP001151699">
    <property type="component" value="Chromosome C"/>
</dbReference>
<reference evidence="4" key="1">
    <citation type="submission" date="2022-07" db="EMBL/GenBank/DDBJ databases">
        <authorList>
            <person name="Trinca V."/>
            <person name="Uliana J.V.C."/>
            <person name="Torres T.T."/>
            <person name="Ward R.J."/>
            <person name="Monesi N."/>
        </authorList>
    </citation>
    <scope>NUCLEOTIDE SEQUENCE</scope>
    <source>
        <strain evidence="4">HSMRA1968</strain>
        <tissue evidence="4">Whole embryos</tissue>
    </source>
</reference>
<dbReference type="SUPFAM" id="SSF56235">
    <property type="entry name" value="N-terminal nucleophile aminohydrolases (Ntn hydrolases)"/>
    <property type="match status" value="1"/>
</dbReference>
<dbReference type="InterPro" id="IPR037464">
    <property type="entry name" value="Taspase1"/>
</dbReference>
<gene>
    <name evidence="4" type="primary">TASP1</name>
    <name evidence="4" type="ORF">Bhyg_14045</name>
</gene>
<dbReference type="CDD" id="cd04514">
    <property type="entry name" value="Taspase1_like"/>
    <property type="match status" value="1"/>
</dbReference>
<dbReference type="InterPro" id="IPR029055">
    <property type="entry name" value="Ntn_hydrolases_N"/>
</dbReference>
<dbReference type="AlphaFoldDB" id="A0A9Q0MR54"/>
<evidence type="ECO:0000313" key="5">
    <source>
        <dbReference type="Proteomes" id="UP001151699"/>
    </source>
</evidence>
<accession>A0A9Q0MR54</accession>
<dbReference type="Pfam" id="PF01112">
    <property type="entry name" value="Asparaginase_2"/>
    <property type="match status" value="1"/>
</dbReference>
<proteinExistence type="inferred from homology"/>
<keyword evidence="5" id="KW-1185">Reference proteome</keyword>
<feature type="site" description="Cleavage; by autolysis" evidence="3">
    <location>
        <begin position="176"/>
        <end position="177"/>
    </location>
</feature>
<dbReference type="PANTHER" id="PTHR10188">
    <property type="entry name" value="L-ASPARAGINASE"/>
    <property type="match status" value="1"/>
</dbReference>
<dbReference type="GO" id="GO:0005737">
    <property type="term" value="C:cytoplasm"/>
    <property type="evidence" value="ECO:0007669"/>
    <property type="project" value="TreeGrafter"/>
</dbReference>
<dbReference type="OrthoDB" id="77601at2759"/>
<evidence type="ECO:0000256" key="1">
    <source>
        <dbReference type="ARBA" id="ARBA00010872"/>
    </source>
</evidence>
<evidence type="ECO:0000256" key="2">
    <source>
        <dbReference type="PIRSR" id="PIRSR600246-1"/>
    </source>
</evidence>
<dbReference type="GO" id="GO:0004298">
    <property type="term" value="F:threonine-type endopeptidase activity"/>
    <property type="evidence" value="ECO:0007669"/>
    <property type="project" value="InterPro"/>
</dbReference>
<dbReference type="EMBL" id="WJQU01000004">
    <property type="protein sequence ID" value="KAJ6635459.1"/>
    <property type="molecule type" value="Genomic_DNA"/>
</dbReference>
<protein>
    <submittedName>
        <fullName evidence="4">Threonine aspartase 1</fullName>
    </submittedName>
</protein>
<evidence type="ECO:0000256" key="3">
    <source>
        <dbReference type="PIRSR" id="PIRSR600246-3"/>
    </source>
</evidence>
<dbReference type="PANTHER" id="PTHR10188:SF8">
    <property type="entry name" value="THREONINE ASPARTASE 1"/>
    <property type="match status" value="1"/>
</dbReference>
<comment type="similarity">
    <text evidence="1">Belongs to the Ntn-hydrolase family.</text>
</comment>
<dbReference type="InterPro" id="IPR000246">
    <property type="entry name" value="Peptidase_T2"/>
</dbReference>